<dbReference type="Gene3D" id="3.30.1330.60">
    <property type="entry name" value="OmpA-like domain"/>
    <property type="match status" value="1"/>
</dbReference>
<comment type="subcellular location">
    <subcellularLocation>
        <location evidence="1">Cell outer membrane</location>
    </subcellularLocation>
</comment>
<dbReference type="InterPro" id="IPR050330">
    <property type="entry name" value="Bact_OuterMem_StrucFunc"/>
</dbReference>
<dbReference type="EMBL" id="CP074352">
    <property type="protein sequence ID" value="UYU31334.1"/>
    <property type="molecule type" value="Genomic_DNA"/>
</dbReference>
<dbReference type="InterPro" id="IPR006664">
    <property type="entry name" value="OMP_bac"/>
</dbReference>
<dbReference type="SUPFAM" id="SSF103088">
    <property type="entry name" value="OmpA-like"/>
    <property type="match status" value="1"/>
</dbReference>
<dbReference type="PANTHER" id="PTHR30329:SF21">
    <property type="entry name" value="LIPOPROTEIN YIAD-RELATED"/>
    <property type="match status" value="1"/>
</dbReference>
<organism evidence="6 7">
    <name type="scientific">Siccibacter colletis</name>
    <dbReference type="NCBI Taxonomy" id="1505757"/>
    <lineage>
        <taxon>Bacteria</taxon>
        <taxon>Pseudomonadati</taxon>
        <taxon>Pseudomonadota</taxon>
        <taxon>Gammaproteobacteria</taxon>
        <taxon>Enterobacterales</taxon>
        <taxon>Enterobacteriaceae</taxon>
        <taxon>Siccibacter</taxon>
    </lineage>
</organism>
<gene>
    <name evidence="6" type="ORF">KFZ77_16065</name>
</gene>
<name>A0ABY6JF24_9ENTR</name>
<dbReference type="PANTHER" id="PTHR30329">
    <property type="entry name" value="STATOR ELEMENT OF FLAGELLAR MOTOR COMPLEX"/>
    <property type="match status" value="1"/>
</dbReference>
<keyword evidence="7" id="KW-1185">Reference proteome</keyword>
<proteinExistence type="predicted"/>
<dbReference type="PRINTS" id="PR01021">
    <property type="entry name" value="OMPADOMAIN"/>
</dbReference>
<evidence type="ECO:0000313" key="6">
    <source>
        <dbReference type="EMBL" id="UYU31334.1"/>
    </source>
</evidence>
<protein>
    <submittedName>
        <fullName evidence="6">OmpA family protein</fullName>
    </submittedName>
</protein>
<dbReference type="Pfam" id="PF00691">
    <property type="entry name" value="OmpA"/>
    <property type="match status" value="1"/>
</dbReference>
<evidence type="ECO:0000256" key="1">
    <source>
        <dbReference type="ARBA" id="ARBA00004442"/>
    </source>
</evidence>
<dbReference type="Proteomes" id="UP001156318">
    <property type="component" value="Chromosome"/>
</dbReference>
<evidence type="ECO:0000256" key="4">
    <source>
        <dbReference type="PROSITE-ProRule" id="PRU00473"/>
    </source>
</evidence>
<evidence type="ECO:0000256" key="3">
    <source>
        <dbReference type="ARBA" id="ARBA00023237"/>
    </source>
</evidence>
<evidence type="ECO:0000259" key="5">
    <source>
        <dbReference type="PROSITE" id="PS51123"/>
    </source>
</evidence>
<dbReference type="InterPro" id="IPR006665">
    <property type="entry name" value="OmpA-like"/>
</dbReference>
<reference evidence="6 7" key="1">
    <citation type="submission" date="2021-05" db="EMBL/GenBank/DDBJ databases">
        <title>Isolation, identification, and the growth promoting effects of Pantoea dispersa strain YSD J2 from the aboveground leaves of Cyperus esculentus L.Var. Sativus.</title>
        <authorList>
            <person name="Wang S."/>
            <person name="Tang X.M."/>
            <person name="Huang Y.N."/>
        </authorList>
    </citation>
    <scope>NUCLEOTIDE SEQUENCE [LARGE SCALE GENOMIC DNA]</scope>
    <source>
        <strain evidence="7">YSD YN2</strain>
    </source>
</reference>
<keyword evidence="2 4" id="KW-0472">Membrane</keyword>
<evidence type="ECO:0000313" key="7">
    <source>
        <dbReference type="Proteomes" id="UP001156318"/>
    </source>
</evidence>
<dbReference type="InterPro" id="IPR036737">
    <property type="entry name" value="OmpA-like_sf"/>
</dbReference>
<keyword evidence="3" id="KW-0998">Cell outer membrane</keyword>
<evidence type="ECO:0000256" key="2">
    <source>
        <dbReference type="ARBA" id="ARBA00023136"/>
    </source>
</evidence>
<dbReference type="PROSITE" id="PS51123">
    <property type="entry name" value="OMPA_2"/>
    <property type="match status" value="1"/>
</dbReference>
<accession>A0ABY6JF24</accession>
<feature type="domain" description="OmpA-like" evidence="5">
    <location>
        <begin position="413"/>
        <end position="529"/>
    </location>
</feature>
<sequence length="529" mass="58180">MSVLKHPACALLLWSTFLIALFACTLRYTHPLTAFLPWSTGALSGALLIRRNYLARRQPVITTTTSDETRESVVFILGPWAKTWFSGALENDGIQFVRGKAWFLVSSPAELTRHLHRLESQHPEVIPLSFFPLMPDAHATSALTYSQITMWKNTFASLSLDKPLPCTFALYGQMSAERHAQDPDVAIWSSDFPAADAPQYGFCEALTAALANVACPEGNHHALRRYAIASGLHDWMKDGRLHHALDTLFSTLPLRLNGVLLADYGSGFIRHGAWSSWCEQNYGLLPGLAASLSTPPLPEPQSIYRTTKITRVDPPGLSVGYKGAFAALLICALGLMTVSGEAALRAWQIAQLMNGLSVTGESGVQEKAHLYTALEQKKRQLTSCHVANRLWPHLHHCETLEREIALQLHPESYIIGRAAAGIISPFASSSATLPPGQEKTLASLSLPLRHDDAARIVIVGYSDNTGSEEQNNMLSEARARNVRDWLVNHSGLPAARFTLYGAGARHPLANNESKTERAKNRRVEIFIVK</sequence>
<dbReference type="RefSeq" id="WP_264384774.1">
    <property type="nucleotide sequence ID" value="NZ_CP074352.1"/>
</dbReference>
<dbReference type="PROSITE" id="PS51257">
    <property type="entry name" value="PROKAR_LIPOPROTEIN"/>
    <property type="match status" value="1"/>
</dbReference>
<dbReference type="CDD" id="cd07185">
    <property type="entry name" value="OmpA_C-like"/>
    <property type="match status" value="1"/>
</dbReference>